<keyword evidence="1" id="KW-0175">Coiled coil</keyword>
<gene>
    <name evidence="4" type="ORF">GOMPHAMPRED_001541</name>
</gene>
<proteinExistence type="predicted"/>
<feature type="region of interest" description="Disordered" evidence="2">
    <location>
        <begin position="268"/>
        <end position="313"/>
    </location>
</feature>
<evidence type="ECO:0000256" key="2">
    <source>
        <dbReference type="SAM" id="MobiDB-lite"/>
    </source>
</evidence>
<comment type="caution">
    <text evidence="4">The sequence shown here is derived from an EMBL/GenBank/DDBJ whole genome shotgun (WGS) entry which is preliminary data.</text>
</comment>
<sequence>MPKRKFQEISISAPPISIRLNPSQRRQQEHLQGYLENGQIQLLGALKLARGFERQKLGRRQKEAISKNDQDGNSKDVERINAEIRALKALELTDAAELYIARTICRIKTIASSPIIPKELLQKGTSPSPYRDPAVANVTARLFKSTAVRNAIESIEKEVRQIVLALRQESKYNQAREDEHETISNNGAISSREESTEHFDIEGEGGITASGSEERLPMLELRNSEDSLDDADIGIDHDVYQDRLASSSGSESESDLGLGNKELIETADTSSRSLHGEQVKESMSIPSGLPLPPARSKKPLSKLATTVSKPTTKTTFLPTLASGYISGSDSESFASDAEQTTEKPKRKNRMGQQARRALAEQQYGAAANHLKNQSGKKSKDRKVKDAGWDPKRGATSSSDKSRGFGRRYLKPDAERVPSNASKAKKPTTRAKDDTGQLHPSWIAKKKIKEQQGQGIAAFQGKKMVFD</sequence>
<keyword evidence="5" id="KW-1185">Reference proteome</keyword>
<dbReference type="OrthoDB" id="3364872at2759"/>
<evidence type="ECO:0000313" key="4">
    <source>
        <dbReference type="EMBL" id="CAF9918520.1"/>
    </source>
</evidence>
<feature type="compositionally biased region" description="Basic and acidic residues" evidence="2">
    <location>
        <begin position="382"/>
        <end position="392"/>
    </location>
</feature>
<feature type="compositionally biased region" description="Basic and acidic residues" evidence="2">
    <location>
        <begin position="191"/>
        <end position="201"/>
    </location>
</feature>
<dbReference type="EMBL" id="CAJPDQ010000013">
    <property type="protein sequence ID" value="CAF9918520.1"/>
    <property type="molecule type" value="Genomic_DNA"/>
</dbReference>
<dbReference type="PANTHER" id="PTHR23325">
    <property type="entry name" value="SERUM RESPONSE FACTOR-BINDING"/>
    <property type="match status" value="1"/>
</dbReference>
<organism evidence="4 5">
    <name type="scientific">Gomphillus americanus</name>
    <dbReference type="NCBI Taxonomy" id="1940652"/>
    <lineage>
        <taxon>Eukaryota</taxon>
        <taxon>Fungi</taxon>
        <taxon>Dikarya</taxon>
        <taxon>Ascomycota</taxon>
        <taxon>Pezizomycotina</taxon>
        <taxon>Lecanoromycetes</taxon>
        <taxon>OSLEUM clade</taxon>
        <taxon>Ostropomycetidae</taxon>
        <taxon>Ostropales</taxon>
        <taxon>Graphidaceae</taxon>
        <taxon>Gomphilloideae</taxon>
        <taxon>Gomphillus</taxon>
    </lineage>
</organism>
<feature type="domain" description="Bud22" evidence="3">
    <location>
        <begin position="36"/>
        <end position="466"/>
    </location>
</feature>
<evidence type="ECO:0000313" key="5">
    <source>
        <dbReference type="Proteomes" id="UP000664169"/>
    </source>
</evidence>
<dbReference type="GO" id="GO:0005634">
    <property type="term" value="C:nucleus"/>
    <property type="evidence" value="ECO:0007669"/>
    <property type="project" value="TreeGrafter"/>
</dbReference>
<dbReference type="AlphaFoldDB" id="A0A8H3IF57"/>
<dbReference type="Proteomes" id="UP000664169">
    <property type="component" value="Unassembled WGS sequence"/>
</dbReference>
<dbReference type="PANTHER" id="PTHR23325:SF1">
    <property type="entry name" value="SERUM RESPONSE FACTOR-BINDING PROTEIN 1"/>
    <property type="match status" value="1"/>
</dbReference>
<evidence type="ECO:0000256" key="1">
    <source>
        <dbReference type="ARBA" id="ARBA00023054"/>
    </source>
</evidence>
<protein>
    <recommendedName>
        <fullName evidence="3">Bud22 domain-containing protein</fullName>
    </recommendedName>
</protein>
<dbReference type="InterPro" id="IPR037393">
    <property type="entry name" value="Bud22/SRFB1"/>
</dbReference>
<dbReference type="GO" id="GO:0030686">
    <property type="term" value="C:90S preribosome"/>
    <property type="evidence" value="ECO:0007669"/>
    <property type="project" value="TreeGrafter"/>
</dbReference>
<dbReference type="InterPro" id="IPR015158">
    <property type="entry name" value="Bud22_dom"/>
</dbReference>
<name>A0A8H3IF57_9LECA</name>
<reference evidence="4" key="1">
    <citation type="submission" date="2021-03" db="EMBL/GenBank/DDBJ databases">
        <authorList>
            <person name="Tagirdzhanova G."/>
        </authorList>
    </citation>
    <scope>NUCLEOTIDE SEQUENCE</scope>
</reference>
<feature type="region of interest" description="Disordered" evidence="2">
    <location>
        <begin position="175"/>
        <end position="215"/>
    </location>
</feature>
<dbReference type="GO" id="GO:0030490">
    <property type="term" value="P:maturation of SSU-rRNA"/>
    <property type="evidence" value="ECO:0007669"/>
    <property type="project" value="TreeGrafter"/>
</dbReference>
<dbReference type="Pfam" id="PF09073">
    <property type="entry name" value="BUD22"/>
    <property type="match status" value="1"/>
</dbReference>
<accession>A0A8H3IF57</accession>
<evidence type="ECO:0000259" key="3">
    <source>
        <dbReference type="Pfam" id="PF09073"/>
    </source>
</evidence>
<feature type="region of interest" description="Disordered" evidence="2">
    <location>
        <begin position="325"/>
        <end position="439"/>
    </location>
</feature>